<sequence length="204" mass="22351">MRFASLLSTTFTVFAGLSLVGSLASARSVPTVSVMQLTPTGRTPVPLPNAKAFFSARGNYHVQTVPYFAFHQPQGTRPAYRKDGRGRIVGIDFVNARKRAVRKLEINWLDNSNKIGNVAIRDLPFKSYPDTNVLTGFGANNAGLQQYRIVTSRTSIDLKAPRAGDYTNMFVNVLPDRKNFALNNILPWDGKSLPLAPGPKVVGT</sequence>
<organism evidence="2 3">
    <name type="scientific">Thamnocephalis sphaerospora</name>
    <dbReference type="NCBI Taxonomy" id="78915"/>
    <lineage>
        <taxon>Eukaryota</taxon>
        <taxon>Fungi</taxon>
        <taxon>Fungi incertae sedis</taxon>
        <taxon>Zoopagomycota</taxon>
        <taxon>Zoopagomycotina</taxon>
        <taxon>Zoopagomycetes</taxon>
        <taxon>Zoopagales</taxon>
        <taxon>Sigmoideomycetaceae</taxon>
        <taxon>Thamnocephalis</taxon>
    </lineage>
</organism>
<keyword evidence="3" id="KW-1185">Reference proteome</keyword>
<name>A0A4P9XG41_9FUNG</name>
<evidence type="ECO:0000313" key="2">
    <source>
        <dbReference type="EMBL" id="RKP04593.1"/>
    </source>
</evidence>
<feature type="chain" id="PRO_5020719053" evidence="1">
    <location>
        <begin position="27"/>
        <end position="204"/>
    </location>
</feature>
<evidence type="ECO:0000256" key="1">
    <source>
        <dbReference type="SAM" id="SignalP"/>
    </source>
</evidence>
<reference evidence="3" key="1">
    <citation type="journal article" date="2018" name="Nat. Microbiol.">
        <title>Leveraging single-cell genomics to expand the fungal tree of life.</title>
        <authorList>
            <person name="Ahrendt S.R."/>
            <person name="Quandt C.A."/>
            <person name="Ciobanu D."/>
            <person name="Clum A."/>
            <person name="Salamov A."/>
            <person name="Andreopoulos B."/>
            <person name="Cheng J.F."/>
            <person name="Woyke T."/>
            <person name="Pelin A."/>
            <person name="Henrissat B."/>
            <person name="Reynolds N.K."/>
            <person name="Benny G.L."/>
            <person name="Smith M.E."/>
            <person name="James T.Y."/>
            <person name="Grigoriev I.V."/>
        </authorList>
    </citation>
    <scope>NUCLEOTIDE SEQUENCE [LARGE SCALE GENOMIC DNA]</scope>
    <source>
        <strain evidence="3">RSA 1356</strain>
    </source>
</reference>
<protein>
    <submittedName>
        <fullName evidence="2">Uncharacterized protein</fullName>
    </submittedName>
</protein>
<dbReference type="AlphaFoldDB" id="A0A4P9XG41"/>
<dbReference type="Proteomes" id="UP000271241">
    <property type="component" value="Unassembled WGS sequence"/>
</dbReference>
<gene>
    <name evidence="2" type="ORF">THASP1DRAFT_33623</name>
</gene>
<keyword evidence="1" id="KW-0732">Signal</keyword>
<dbReference type="EMBL" id="KZ993601">
    <property type="protein sequence ID" value="RKP04593.1"/>
    <property type="molecule type" value="Genomic_DNA"/>
</dbReference>
<accession>A0A4P9XG41</accession>
<proteinExistence type="predicted"/>
<evidence type="ECO:0000313" key="3">
    <source>
        <dbReference type="Proteomes" id="UP000271241"/>
    </source>
</evidence>
<feature type="signal peptide" evidence="1">
    <location>
        <begin position="1"/>
        <end position="26"/>
    </location>
</feature>